<feature type="transmembrane region" description="Helical" evidence="2">
    <location>
        <begin position="76"/>
        <end position="94"/>
    </location>
</feature>
<protein>
    <submittedName>
        <fullName evidence="3">Uncharacterized protein</fullName>
    </submittedName>
</protein>
<sequence length="112" mass="12658">MGTQNGGLHSRSPAYVAPPDGVQRTCATDDQEKKLVRVLRKVYQTIERNEIRISEQDRRDVIRQEWEQLALVIDRLMLIIFIGATVTVTLVVMVPHEYDCACSGKTELKACA</sequence>
<dbReference type="Gene3D" id="1.20.58.390">
    <property type="entry name" value="Neurotransmitter-gated ion-channel transmembrane domain"/>
    <property type="match status" value="1"/>
</dbReference>
<proteinExistence type="predicted"/>
<dbReference type="SUPFAM" id="SSF90112">
    <property type="entry name" value="Neurotransmitter-gated ion-channel transmembrane pore"/>
    <property type="match status" value="1"/>
</dbReference>
<reference evidence="3" key="2">
    <citation type="submission" date="2020-11" db="EMBL/GenBank/DDBJ databases">
        <authorList>
            <person name="McCartney M.A."/>
            <person name="Auch B."/>
            <person name="Kono T."/>
            <person name="Mallez S."/>
            <person name="Becker A."/>
            <person name="Gohl D.M."/>
            <person name="Silverstein K.A.T."/>
            <person name="Koren S."/>
            <person name="Bechman K.B."/>
            <person name="Herman A."/>
            <person name="Abrahante J.E."/>
            <person name="Garbe J."/>
        </authorList>
    </citation>
    <scope>NUCLEOTIDE SEQUENCE</scope>
    <source>
        <strain evidence="3">Duluth1</strain>
        <tissue evidence="3">Whole animal</tissue>
    </source>
</reference>
<name>A0A9D4DTB5_DREPO</name>
<dbReference type="GO" id="GO:0016020">
    <property type="term" value="C:membrane"/>
    <property type="evidence" value="ECO:0007669"/>
    <property type="project" value="InterPro"/>
</dbReference>
<dbReference type="AlphaFoldDB" id="A0A9D4DTB5"/>
<keyword evidence="2" id="KW-0472">Membrane</keyword>
<reference evidence="3" key="1">
    <citation type="journal article" date="2019" name="bioRxiv">
        <title>The Genome of the Zebra Mussel, Dreissena polymorpha: A Resource for Invasive Species Research.</title>
        <authorList>
            <person name="McCartney M.A."/>
            <person name="Auch B."/>
            <person name="Kono T."/>
            <person name="Mallez S."/>
            <person name="Zhang Y."/>
            <person name="Obille A."/>
            <person name="Becker A."/>
            <person name="Abrahante J.E."/>
            <person name="Garbe J."/>
            <person name="Badalamenti J.P."/>
            <person name="Herman A."/>
            <person name="Mangelson H."/>
            <person name="Liachko I."/>
            <person name="Sullivan S."/>
            <person name="Sone E.D."/>
            <person name="Koren S."/>
            <person name="Silverstein K.A.T."/>
            <person name="Beckman K.B."/>
            <person name="Gohl D.M."/>
        </authorList>
    </citation>
    <scope>NUCLEOTIDE SEQUENCE</scope>
    <source>
        <strain evidence="3">Duluth1</strain>
        <tissue evidence="3">Whole animal</tissue>
    </source>
</reference>
<feature type="region of interest" description="Disordered" evidence="1">
    <location>
        <begin position="1"/>
        <end position="21"/>
    </location>
</feature>
<keyword evidence="4" id="KW-1185">Reference proteome</keyword>
<evidence type="ECO:0000313" key="4">
    <source>
        <dbReference type="Proteomes" id="UP000828390"/>
    </source>
</evidence>
<evidence type="ECO:0000313" key="3">
    <source>
        <dbReference type="EMBL" id="KAH3755046.1"/>
    </source>
</evidence>
<dbReference type="Proteomes" id="UP000828390">
    <property type="component" value="Unassembled WGS sequence"/>
</dbReference>
<comment type="caution">
    <text evidence="3">The sequence shown here is derived from an EMBL/GenBank/DDBJ whole genome shotgun (WGS) entry which is preliminary data.</text>
</comment>
<dbReference type="GO" id="GO:0006811">
    <property type="term" value="P:monoatomic ion transport"/>
    <property type="evidence" value="ECO:0007669"/>
    <property type="project" value="InterPro"/>
</dbReference>
<evidence type="ECO:0000256" key="1">
    <source>
        <dbReference type="SAM" id="MobiDB-lite"/>
    </source>
</evidence>
<organism evidence="3 4">
    <name type="scientific">Dreissena polymorpha</name>
    <name type="common">Zebra mussel</name>
    <name type="synonym">Mytilus polymorpha</name>
    <dbReference type="NCBI Taxonomy" id="45954"/>
    <lineage>
        <taxon>Eukaryota</taxon>
        <taxon>Metazoa</taxon>
        <taxon>Spiralia</taxon>
        <taxon>Lophotrochozoa</taxon>
        <taxon>Mollusca</taxon>
        <taxon>Bivalvia</taxon>
        <taxon>Autobranchia</taxon>
        <taxon>Heteroconchia</taxon>
        <taxon>Euheterodonta</taxon>
        <taxon>Imparidentia</taxon>
        <taxon>Neoheterodontei</taxon>
        <taxon>Myida</taxon>
        <taxon>Dreissenoidea</taxon>
        <taxon>Dreissenidae</taxon>
        <taxon>Dreissena</taxon>
    </lineage>
</organism>
<keyword evidence="2" id="KW-0812">Transmembrane</keyword>
<gene>
    <name evidence="3" type="ORF">DPMN_189728</name>
</gene>
<dbReference type="InterPro" id="IPR036719">
    <property type="entry name" value="Neuro-gated_channel_TM_sf"/>
</dbReference>
<dbReference type="EMBL" id="JAIWYP010000010">
    <property type="protein sequence ID" value="KAH3755046.1"/>
    <property type="molecule type" value="Genomic_DNA"/>
</dbReference>
<accession>A0A9D4DTB5</accession>
<evidence type="ECO:0000256" key="2">
    <source>
        <dbReference type="SAM" id="Phobius"/>
    </source>
</evidence>
<dbReference type="InterPro" id="IPR038050">
    <property type="entry name" value="Neuro_actylchol_rec"/>
</dbReference>
<keyword evidence="2" id="KW-1133">Transmembrane helix</keyword>